<keyword evidence="4" id="KW-0479">Metal-binding</keyword>
<dbReference type="AlphaFoldDB" id="Q8WQ16"/>
<accession>Q8WQ16</accession>
<evidence type="ECO:0000256" key="1">
    <source>
        <dbReference type="ARBA" id="ARBA00002478"/>
    </source>
</evidence>
<organism evidence="6">
    <name type="scientific">Ostrea edulis</name>
    <name type="common">Native oyster</name>
    <name type="synonym">European flat oyster</name>
    <dbReference type="NCBI Taxonomy" id="37623"/>
    <lineage>
        <taxon>Eukaryota</taxon>
        <taxon>Metazoa</taxon>
        <taxon>Spiralia</taxon>
        <taxon>Lophotrochozoa</taxon>
        <taxon>Mollusca</taxon>
        <taxon>Bivalvia</taxon>
        <taxon>Autobranchia</taxon>
        <taxon>Pteriomorphia</taxon>
        <taxon>Ostreida</taxon>
        <taxon>Ostreoidea</taxon>
        <taxon>Ostreidae</taxon>
        <taxon>Ostrea</taxon>
    </lineage>
</organism>
<gene>
    <name evidence="6" type="primary">mtb</name>
</gene>
<dbReference type="GO" id="GO:0046872">
    <property type="term" value="F:metal ion binding"/>
    <property type="evidence" value="ECO:0007669"/>
    <property type="project" value="UniProtKB-KW"/>
</dbReference>
<evidence type="ECO:0000313" key="6">
    <source>
        <dbReference type="EMBL" id="CAC83769.1"/>
    </source>
</evidence>
<evidence type="ECO:0000256" key="5">
    <source>
        <dbReference type="ARBA" id="ARBA00022851"/>
    </source>
</evidence>
<evidence type="ECO:0000256" key="4">
    <source>
        <dbReference type="ARBA" id="ARBA00022723"/>
    </source>
</evidence>
<dbReference type="EMBL" id="AJ306365">
    <property type="protein sequence ID" value="CAC83769.1"/>
    <property type="molecule type" value="Genomic_DNA"/>
</dbReference>
<protein>
    <submittedName>
        <fullName evidence="6">Metallothionein</fullName>
    </submittedName>
</protein>
<keyword evidence="5" id="KW-0480">Metal-thiolate cluster</keyword>
<keyword evidence="3" id="KW-0104">Cadmium</keyword>
<evidence type="ECO:0000256" key="3">
    <source>
        <dbReference type="ARBA" id="ARBA00022539"/>
    </source>
</evidence>
<sequence>MSDPCNCQKRNCQCSGICPSTGCNCASGCKCVAGCKCPGCKIVNTVASFCAYGIECIRPVTCKCAAGCTCK</sequence>
<proteinExistence type="inferred from homology"/>
<comment type="function">
    <text evidence="1">The metallothioneins are involved in the cellular sequestration of toxic metal ions.</text>
</comment>
<dbReference type="InterPro" id="IPR001008">
    <property type="entry name" value="Metalthion_mollusc"/>
</dbReference>
<evidence type="ECO:0000256" key="2">
    <source>
        <dbReference type="ARBA" id="ARBA00005508"/>
    </source>
</evidence>
<comment type="similarity">
    <text evidence="2">Belongs to the metallothionein superfamily. Type 2 family.</text>
</comment>
<name>Q8WQ16_OSTED</name>
<dbReference type="PRINTS" id="PR00875">
    <property type="entry name" value="MTMOLLUSC"/>
</dbReference>
<reference evidence="6" key="1">
    <citation type="submission" date="2001-02" db="EMBL/GenBank/DDBJ databases">
        <title>Cloning and characterization of two metallothionein genes in the european flat oyster Ostrea edulis.</title>
        <authorList>
            <person name="Tanguy A."/>
            <person name="Boutet I."/>
            <person name="Riso R."/>
            <person name="Auffret M."/>
            <person name="Moraga D."/>
        </authorList>
    </citation>
    <scope>NUCLEOTIDE SEQUENCE</scope>
</reference>